<organism evidence="1 2">
    <name type="scientific">Pseudomonas morbosilactucae</name>
    <dbReference type="NCBI Taxonomy" id="2938197"/>
    <lineage>
        <taxon>Bacteria</taxon>
        <taxon>Pseudomonadati</taxon>
        <taxon>Pseudomonadota</taxon>
        <taxon>Gammaproteobacteria</taxon>
        <taxon>Pseudomonadales</taxon>
        <taxon>Pseudomonadaceae</taxon>
        <taxon>Pseudomonas</taxon>
    </lineage>
</organism>
<keyword evidence="2" id="KW-1185">Reference proteome</keyword>
<evidence type="ECO:0000313" key="2">
    <source>
        <dbReference type="Proteomes" id="UP001155163"/>
    </source>
</evidence>
<name>A0ABT0JKY9_9PSED</name>
<dbReference type="RefSeq" id="WP_268262979.1">
    <property type="nucleotide sequence ID" value="NZ_JALQCX010000040.1"/>
</dbReference>
<accession>A0ABT0JKY9</accession>
<dbReference type="Proteomes" id="UP001155163">
    <property type="component" value="Unassembled WGS sequence"/>
</dbReference>
<gene>
    <name evidence="1" type="ORF">M1B35_21305</name>
</gene>
<reference evidence="1 2" key="2">
    <citation type="journal article" date="2023" name="Plant Pathol.">
        <title>Dismantling and reorganizing Pseudomonas marginalis sensu#lato.</title>
        <authorList>
            <person name="Sawada H."/>
            <person name="Fujikawa T."/>
            <person name="Satou M."/>
        </authorList>
    </citation>
    <scope>NUCLEOTIDE SEQUENCE [LARGE SCALE GENOMIC DNA]</scope>
    <source>
        <strain evidence="1 2">MAFF 302046</strain>
    </source>
</reference>
<dbReference type="EMBL" id="JALQCX010000040">
    <property type="protein sequence ID" value="MCK9816590.1"/>
    <property type="molecule type" value="Genomic_DNA"/>
</dbReference>
<proteinExistence type="predicted"/>
<dbReference type="PANTHER" id="PTHR41791">
    <property type="entry name" value="SSL7039 PROTEIN"/>
    <property type="match status" value="1"/>
</dbReference>
<reference evidence="1 2" key="1">
    <citation type="journal article" date="2022" name="Int. J. Syst. Evol. Microbiol.">
        <title>Pseudomonas aegrilactucae sp. nov. and Pseudomonas morbosilactucae sp. nov., pathogens causing bacterial rot of lettuce in Japan.</title>
        <authorList>
            <person name="Sawada H."/>
            <person name="Fujikawa T."/>
            <person name="Satou M."/>
        </authorList>
    </citation>
    <scope>NUCLEOTIDE SEQUENCE [LARGE SCALE GENOMIC DNA]</scope>
    <source>
        <strain evidence="1 2">MAFF 302046</strain>
    </source>
</reference>
<dbReference type="NCBIfam" id="TIGR02683">
    <property type="entry name" value="upstrm_HI1419"/>
    <property type="match status" value="1"/>
</dbReference>
<protein>
    <submittedName>
        <fullName evidence="1">Type II toxin-antitoxin system RelE/ParE family toxin</fullName>
    </submittedName>
</protein>
<evidence type="ECO:0000313" key="1">
    <source>
        <dbReference type="EMBL" id="MCK9816590.1"/>
    </source>
</evidence>
<comment type="caution">
    <text evidence="1">The sequence shown here is derived from an EMBL/GenBank/DDBJ whole genome shotgun (WGS) entry which is preliminary data.</text>
</comment>
<dbReference type="InterPro" id="IPR014056">
    <property type="entry name" value="TypeIITA-like_toxin_pred"/>
</dbReference>
<dbReference type="PIRSF" id="PIRSF028744">
    <property type="entry name" value="Addict_mod_HI1419"/>
    <property type="match status" value="1"/>
</dbReference>
<sequence>MLIFEQTPVFVRWLQTLKDPVGKSRVLARIRAAQLGHFGDCKAVGGGVYEMRIHRGPGYRVYFSRRGQVLYLLLIGGDKDSPPRDIQRARRLAHALKSEDCT</sequence>
<dbReference type="PANTHER" id="PTHR41791:SF1">
    <property type="entry name" value="SSL7039 PROTEIN"/>
    <property type="match status" value="1"/>
</dbReference>